<reference evidence="2" key="1">
    <citation type="submission" date="2022-10" db="EMBL/GenBank/DDBJ databases">
        <authorList>
            <person name="Chen Y."/>
            <person name="Dougan E. K."/>
            <person name="Chan C."/>
            <person name="Rhodes N."/>
            <person name="Thang M."/>
        </authorList>
    </citation>
    <scope>NUCLEOTIDE SEQUENCE</scope>
</reference>
<dbReference type="EMBL" id="CAMXCT030005112">
    <property type="protein sequence ID" value="CAL4798750.1"/>
    <property type="molecule type" value="Genomic_DNA"/>
</dbReference>
<protein>
    <submittedName>
        <fullName evidence="3">Centrosomal protein of 162 kDa</fullName>
    </submittedName>
</protein>
<dbReference type="Proteomes" id="UP001152797">
    <property type="component" value="Unassembled WGS sequence"/>
</dbReference>
<feature type="coiled-coil region" evidence="1">
    <location>
        <begin position="50"/>
        <end position="222"/>
    </location>
</feature>
<accession>A0A9P1DJS8</accession>
<evidence type="ECO:0000313" key="3">
    <source>
        <dbReference type="EMBL" id="CAL4798750.1"/>
    </source>
</evidence>
<reference evidence="3 4" key="2">
    <citation type="submission" date="2024-05" db="EMBL/GenBank/DDBJ databases">
        <authorList>
            <person name="Chen Y."/>
            <person name="Shah S."/>
            <person name="Dougan E. K."/>
            <person name="Thang M."/>
            <person name="Chan C."/>
        </authorList>
    </citation>
    <scope>NUCLEOTIDE SEQUENCE [LARGE SCALE GENOMIC DNA]</scope>
</reference>
<name>A0A9P1DJS8_9DINO</name>
<dbReference type="AlphaFoldDB" id="A0A9P1DJS8"/>
<dbReference type="OrthoDB" id="10666433at2759"/>
<gene>
    <name evidence="2" type="ORF">C1SCF055_LOCUS36602</name>
</gene>
<evidence type="ECO:0000313" key="4">
    <source>
        <dbReference type="Proteomes" id="UP001152797"/>
    </source>
</evidence>
<keyword evidence="1" id="KW-0175">Coiled coil</keyword>
<dbReference type="EMBL" id="CAMXCT010005112">
    <property type="protein sequence ID" value="CAI4011438.1"/>
    <property type="molecule type" value="Genomic_DNA"/>
</dbReference>
<keyword evidence="4" id="KW-1185">Reference proteome</keyword>
<organism evidence="2">
    <name type="scientific">Cladocopium goreaui</name>
    <dbReference type="NCBI Taxonomy" id="2562237"/>
    <lineage>
        <taxon>Eukaryota</taxon>
        <taxon>Sar</taxon>
        <taxon>Alveolata</taxon>
        <taxon>Dinophyceae</taxon>
        <taxon>Suessiales</taxon>
        <taxon>Symbiodiniaceae</taxon>
        <taxon>Cladocopium</taxon>
    </lineage>
</organism>
<evidence type="ECO:0000313" key="2">
    <source>
        <dbReference type="EMBL" id="CAI4011438.1"/>
    </source>
</evidence>
<dbReference type="EMBL" id="CAMXCT020005112">
    <property type="protein sequence ID" value="CAL1164813.1"/>
    <property type="molecule type" value="Genomic_DNA"/>
</dbReference>
<evidence type="ECO:0000256" key="1">
    <source>
        <dbReference type="SAM" id="Coils"/>
    </source>
</evidence>
<proteinExistence type="predicted"/>
<sequence>MSSHEMPMILLIHPGEDAASGAPVPPHVQRVFLPPLGPKAMEDAEVKRSIENLRKQLKAKDSKLSKQTERLHGLGELLEERDVQLAELTSARRDREKLRVKLADLEDAMKTQKKVLSRADAERRLIAQEARLKESERQIKELGENLHKEREERQVVTLELRSLEQRLNHGSVSAGAMDEANEAMAKELAEQQVQLEQRREEVVKLEESLGVAQAEVKKLSERVRPEAEEVAALPQVQRKLRKLEEVDQQLARRLELGQLGGVVHLDLVIGSLVSLELHFAFSWSGKSESAGAACFI</sequence>
<comment type="caution">
    <text evidence="2">The sequence shown here is derived from an EMBL/GenBank/DDBJ whole genome shotgun (WGS) entry which is preliminary data.</text>
</comment>